<dbReference type="Proteomes" id="UP001142055">
    <property type="component" value="Chromosome 1"/>
</dbReference>
<evidence type="ECO:0000256" key="1">
    <source>
        <dbReference type="SAM" id="MobiDB-lite"/>
    </source>
</evidence>
<comment type="caution">
    <text evidence="2">The sequence shown here is derived from an EMBL/GenBank/DDBJ whole genome shotgun (WGS) entry which is preliminary data.</text>
</comment>
<protein>
    <submittedName>
        <fullName evidence="2">Uncharacterized protein</fullName>
    </submittedName>
</protein>
<keyword evidence="3" id="KW-1185">Reference proteome</keyword>
<gene>
    <name evidence="2" type="ORF">RDWZM_003289</name>
</gene>
<sequence>MVTDLDSSPTESNLIAIETNYGHSLRCPQHLMMTIRGDGEAQRDIVSQCTNEDVNGDEYDVVIESNNIQQTRTIDSDNSTQVHKLTQPNRSCECVVHNRSETYSCTNTTTTTTEVAVTTTNTSCTNVIQAELCNNGRPMKIPTVQLREDNSSSSAGSCSSSNGKNGRSSSSKQLHPNSQNQQHSQIKLHPKESVESKRERKAAKTLAIITVPGAGADDRPNPVNTPKTSFNVA</sequence>
<dbReference type="EMBL" id="JAPWDV010000001">
    <property type="protein sequence ID" value="KAJ6224744.1"/>
    <property type="molecule type" value="Genomic_DNA"/>
</dbReference>
<feature type="compositionally biased region" description="Low complexity" evidence="1">
    <location>
        <begin position="151"/>
        <end position="171"/>
    </location>
</feature>
<accession>A0A9Q0MF82</accession>
<feature type="compositionally biased region" description="Basic and acidic residues" evidence="1">
    <location>
        <begin position="189"/>
        <end position="198"/>
    </location>
</feature>
<evidence type="ECO:0000313" key="3">
    <source>
        <dbReference type="Proteomes" id="UP001142055"/>
    </source>
</evidence>
<name>A0A9Q0MF82_BLOTA</name>
<evidence type="ECO:0000313" key="2">
    <source>
        <dbReference type="EMBL" id="KAJ6224744.1"/>
    </source>
</evidence>
<dbReference type="AlphaFoldDB" id="A0A9Q0MF82"/>
<proteinExistence type="predicted"/>
<feature type="compositionally biased region" description="Polar residues" evidence="1">
    <location>
        <begin position="172"/>
        <end position="185"/>
    </location>
</feature>
<reference evidence="2" key="1">
    <citation type="submission" date="2022-12" db="EMBL/GenBank/DDBJ databases">
        <title>Genome assemblies of Blomia tropicalis.</title>
        <authorList>
            <person name="Cui Y."/>
        </authorList>
    </citation>
    <scope>NUCLEOTIDE SEQUENCE</scope>
    <source>
        <tissue evidence="2">Adult mites</tissue>
    </source>
</reference>
<organism evidence="2 3">
    <name type="scientific">Blomia tropicalis</name>
    <name type="common">Mite</name>
    <dbReference type="NCBI Taxonomy" id="40697"/>
    <lineage>
        <taxon>Eukaryota</taxon>
        <taxon>Metazoa</taxon>
        <taxon>Ecdysozoa</taxon>
        <taxon>Arthropoda</taxon>
        <taxon>Chelicerata</taxon>
        <taxon>Arachnida</taxon>
        <taxon>Acari</taxon>
        <taxon>Acariformes</taxon>
        <taxon>Sarcoptiformes</taxon>
        <taxon>Astigmata</taxon>
        <taxon>Glycyphagoidea</taxon>
        <taxon>Echimyopodidae</taxon>
        <taxon>Blomia</taxon>
    </lineage>
</organism>
<feature type="region of interest" description="Disordered" evidence="1">
    <location>
        <begin position="147"/>
        <end position="233"/>
    </location>
</feature>
<feature type="compositionally biased region" description="Polar residues" evidence="1">
    <location>
        <begin position="222"/>
        <end position="233"/>
    </location>
</feature>